<dbReference type="GO" id="GO:0003724">
    <property type="term" value="F:RNA helicase activity"/>
    <property type="evidence" value="ECO:0007669"/>
    <property type="project" value="UniProtKB-EC"/>
</dbReference>
<dbReference type="Pfam" id="PF00271">
    <property type="entry name" value="Helicase_C"/>
    <property type="match status" value="1"/>
</dbReference>
<name>A0AAV9TYD7_9PEZI</name>
<evidence type="ECO:0000259" key="18">
    <source>
        <dbReference type="PROSITE" id="PS51192"/>
    </source>
</evidence>
<dbReference type="InterPro" id="IPR044773">
    <property type="entry name" value="DDX18/Has1_DEADc"/>
</dbReference>
<proteinExistence type="inferred from homology"/>
<keyword evidence="6 15" id="KW-0347">Helicase</keyword>
<organism evidence="21 22">
    <name type="scientific">Orbilia brochopaga</name>
    <dbReference type="NCBI Taxonomy" id="3140254"/>
    <lineage>
        <taxon>Eukaryota</taxon>
        <taxon>Fungi</taxon>
        <taxon>Dikarya</taxon>
        <taxon>Ascomycota</taxon>
        <taxon>Pezizomycotina</taxon>
        <taxon>Orbiliomycetes</taxon>
        <taxon>Orbiliales</taxon>
        <taxon>Orbiliaceae</taxon>
        <taxon>Orbilia</taxon>
    </lineage>
</organism>
<dbReference type="SMART" id="SM01178">
    <property type="entry name" value="DUF4217"/>
    <property type="match status" value="1"/>
</dbReference>
<feature type="region of interest" description="Disordered" evidence="17">
    <location>
        <begin position="1"/>
        <end position="129"/>
    </location>
</feature>
<keyword evidence="5 15" id="KW-0378">Hydrolase</keyword>
<dbReference type="InterPro" id="IPR014001">
    <property type="entry name" value="Helicase_ATP-bd"/>
</dbReference>
<dbReference type="InterPro" id="IPR014014">
    <property type="entry name" value="RNA_helicase_DEAD_Q_motif"/>
</dbReference>
<dbReference type="FunFam" id="3.40.50.300:FF:000460">
    <property type="entry name" value="RNA helicase"/>
    <property type="match status" value="1"/>
</dbReference>
<dbReference type="Gene3D" id="3.40.50.300">
    <property type="entry name" value="P-loop containing nucleotide triphosphate hydrolases"/>
    <property type="match status" value="2"/>
</dbReference>
<comment type="function">
    <text evidence="16">RNA helicase.</text>
</comment>
<dbReference type="InterPro" id="IPR025313">
    <property type="entry name" value="SPB4-like_CTE"/>
</dbReference>
<evidence type="ECO:0000256" key="2">
    <source>
        <dbReference type="ARBA" id="ARBA00022517"/>
    </source>
</evidence>
<evidence type="ECO:0000256" key="4">
    <source>
        <dbReference type="ARBA" id="ARBA00022741"/>
    </source>
</evidence>
<comment type="caution">
    <text evidence="21">The sequence shown here is derived from an EMBL/GenBank/DDBJ whole genome shotgun (WGS) entry which is preliminary data.</text>
</comment>
<comment type="subunit">
    <text evidence="12">Associates in the nucleolus with the 60S and pre-60S ribosomal subunits.</text>
</comment>
<evidence type="ECO:0000256" key="13">
    <source>
        <dbReference type="ARBA" id="ARBA00047984"/>
    </source>
</evidence>
<dbReference type="PROSITE" id="PS51194">
    <property type="entry name" value="HELICASE_CTER"/>
    <property type="match status" value="1"/>
</dbReference>
<keyword evidence="4 15" id="KW-0547">Nucleotide-binding</keyword>
<dbReference type="GO" id="GO:0005730">
    <property type="term" value="C:nucleolus"/>
    <property type="evidence" value="ECO:0007669"/>
    <property type="project" value="UniProtKB-SubCell"/>
</dbReference>
<dbReference type="PANTHER" id="PTHR24031">
    <property type="entry name" value="RNA HELICASE"/>
    <property type="match status" value="1"/>
</dbReference>
<comment type="similarity">
    <text evidence="11">Belongs to the DEAD box helicase family. DDX18/HAS1 subfamily.</text>
</comment>
<dbReference type="InterPro" id="IPR027417">
    <property type="entry name" value="P-loop_NTPase"/>
</dbReference>
<keyword evidence="9" id="KW-0539">Nucleus</keyword>
<feature type="compositionally biased region" description="Acidic residues" evidence="17">
    <location>
        <begin position="86"/>
        <end position="129"/>
    </location>
</feature>
<comment type="domain">
    <text evidence="16">The Q motif is unique to and characteristic of the DEAD box family of RNA helicases and controls ATP binding and hydrolysis.</text>
</comment>
<comment type="subcellular location">
    <subcellularLocation>
        <location evidence="1">Nucleus</location>
        <location evidence="1">Nucleolus</location>
    </subcellularLocation>
</comment>
<dbReference type="InterPro" id="IPR011545">
    <property type="entry name" value="DEAD/DEAH_box_helicase_dom"/>
</dbReference>
<dbReference type="CDD" id="cd17942">
    <property type="entry name" value="DEADc_DDX18"/>
    <property type="match status" value="1"/>
</dbReference>
<feature type="compositionally biased region" description="Low complexity" evidence="17">
    <location>
        <begin position="31"/>
        <end position="49"/>
    </location>
</feature>
<keyword evidence="7 15" id="KW-0067">ATP-binding</keyword>
<evidence type="ECO:0000256" key="15">
    <source>
        <dbReference type="RuleBase" id="RU000492"/>
    </source>
</evidence>
<evidence type="ECO:0000256" key="1">
    <source>
        <dbReference type="ARBA" id="ARBA00004604"/>
    </source>
</evidence>
<dbReference type="GO" id="GO:0003723">
    <property type="term" value="F:RNA binding"/>
    <property type="evidence" value="ECO:0007669"/>
    <property type="project" value="UniProtKB-UniRule"/>
</dbReference>
<dbReference type="Proteomes" id="UP001375240">
    <property type="component" value="Unassembled WGS sequence"/>
</dbReference>
<sequence>MSTAEVERASKKRKRKHAGSKHKPPADEPEIAPAALPNAVPAAAAAVLNGYARDEKDRTSKPQPNGTAETPDKKKKKSKKPKADDVPVEEPTDEQSNEWEDEDDDEDQEGDEDVAQQPDDDEDADEDEDNRDNVALALDHTVDGLANVNLTLPNVDGTESKLFKDIKLNENTQKAITDMGFTTMTEVQAKTIPPLLAGRDVLGAAKTGSGKTLAFLIPAVEMLSSLRFKPRNGTGVVVVSPTRELALQIFQVARELMKYHSQTCGIVIGGANRRAEADKLSKGVNLLIATPGRLLDHLQNTQGFVFKNLKALVIDEADRILEVGFEDEMRQIIKILPKENRQSMLFSATQTTKVEDLARISLRPGPLYINVDHRKEHSTVEGLEQGYVVCEADKRFLLLFSFLKRNLKKKVIVFFSSCNSVKYYAELLNYIDLPVLDLHGNQKQQKRTNTFFEFCNAKQGTLIATNVASRGLDIPAVDWIVQFDPPDDATEYIHRVGRTARGVDGKGRSLMFLLPTEVGFLKILKEKRIPVVEFEFPASKIVNVQSQLEKLIGQNYYLNKSAKDGYRSYLHAYASHSLRSIFDVNKLDLVKLAKSFGFPTPPRVDIQLGASMAKDRNKPSGRRNYGVQPGRKMKGWKRKRGDDE</sequence>
<dbReference type="AlphaFoldDB" id="A0AAV9TYD7"/>
<evidence type="ECO:0000256" key="17">
    <source>
        <dbReference type="SAM" id="MobiDB-lite"/>
    </source>
</evidence>
<comment type="catalytic activity">
    <reaction evidence="13 16">
        <text>ATP + H2O = ADP + phosphate + H(+)</text>
        <dbReference type="Rhea" id="RHEA:13065"/>
        <dbReference type="ChEBI" id="CHEBI:15377"/>
        <dbReference type="ChEBI" id="CHEBI:15378"/>
        <dbReference type="ChEBI" id="CHEBI:30616"/>
        <dbReference type="ChEBI" id="CHEBI:43474"/>
        <dbReference type="ChEBI" id="CHEBI:456216"/>
        <dbReference type="EC" id="3.6.4.13"/>
    </reaction>
</comment>
<dbReference type="InterPro" id="IPR001650">
    <property type="entry name" value="Helicase_C-like"/>
</dbReference>
<evidence type="ECO:0000256" key="7">
    <source>
        <dbReference type="ARBA" id="ARBA00022840"/>
    </source>
</evidence>
<dbReference type="GO" id="GO:0016787">
    <property type="term" value="F:hydrolase activity"/>
    <property type="evidence" value="ECO:0007669"/>
    <property type="project" value="UniProtKB-KW"/>
</dbReference>
<feature type="domain" description="DEAD-box RNA helicase Q" evidence="20">
    <location>
        <begin position="161"/>
        <end position="189"/>
    </location>
</feature>
<dbReference type="SMART" id="SM00490">
    <property type="entry name" value="HELICc"/>
    <property type="match status" value="1"/>
</dbReference>
<keyword evidence="8 16" id="KW-0694">RNA-binding</keyword>
<evidence type="ECO:0000256" key="11">
    <source>
        <dbReference type="ARBA" id="ARBA00024357"/>
    </source>
</evidence>
<dbReference type="Pfam" id="PF13959">
    <property type="entry name" value="CTE_SPB4"/>
    <property type="match status" value="1"/>
</dbReference>
<dbReference type="SUPFAM" id="SSF52540">
    <property type="entry name" value="P-loop containing nucleoside triphosphate hydrolases"/>
    <property type="match status" value="2"/>
</dbReference>
<reference evidence="21 22" key="1">
    <citation type="submission" date="2019-10" db="EMBL/GenBank/DDBJ databases">
        <authorList>
            <person name="Palmer J.M."/>
        </authorList>
    </citation>
    <scope>NUCLEOTIDE SEQUENCE [LARGE SCALE GENOMIC DNA]</scope>
    <source>
        <strain evidence="21 22">TWF696</strain>
    </source>
</reference>
<evidence type="ECO:0000256" key="12">
    <source>
        <dbReference type="ARBA" id="ARBA00024365"/>
    </source>
</evidence>
<keyword evidence="3" id="KW-0698">rRNA processing</keyword>
<dbReference type="EC" id="3.6.4.13" evidence="16"/>
<evidence type="ECO:0000313" key="22">
    <source>
        <dbReference type="Proteomes" id="UP001375240"/>
    </source>
</evidence>
<evidence type="ECO:0000256" key="9">
    <source>
        <dbReference type="ARBA" id="ARBA00023242"/>
    </source>
</evidence>
<dbReference type="GO" id="GO:0006364">
    <property type="term" value="P:rRNA processing"/>
    <property type="evidence" value="ECO:0007669"/>
    <property type="project" value="UniProtKB-KW"/>
</dbReference>
<dbReference type="InterPro" id="IPR000629">
    <property type="entry name" value="RNA-helicase_DEAD-box_CS"/>
</dbReference>
<evidence type="ECO:0000256" key="5">
    <source>
        <dbReference type="ARBA" id="ARBA00022801"/>
    </source>
</evidence>
<feature type="domain" description="Helicase C-terminal" evidence="19">
    <location>
        <begin position="382"/>
        <end position="552"/>
    </location>
</feature>
<feature type="compositionally biased region" description="Basic residues" evidence="17">
    <location>
        <begin position="10"/>
        <end position="23"/>
    </location>
</feature>
<accession>A0AAV9TYD7</accession>
<protein>
    <recommendedName>
        <fullName evidence="16">ATP-dependent RNA helicase</fullName>
        <ecNumber evidence="16">3.6.4.13</ecNumber>
    </recommendedName>
</protein>
<dbReference type="CDD" id="cd18787">
    <property type="entry name" value="SF2_C_DEAD"/>
    <property type="match status" value="1"/>
</dbReference>
<evidence type="ECO:0000256" key="14">
    <source>
        <dbReference type="PROSITE-ProRule" id="PRU00552"/>
    </source>
</evidence>
<evidence type="ECO:0000256" key="3">
    <source>
        <dbReference type="ARBA" id="ARBA00022552"/>
    </source>
</evidence>
<dbReference type="GO" id="GO:0005524">
    <property type="term" value="F:ATP binding"/>
    <property type="evidence" value="ECO:0007669"/>
    <property type="project" value="UniProtKB-UniRule"/>
</dbReference>
<dbReference type="EMBL" id="JAVHNQ010000019">
    <property type="protein sequence ID" value="KAK6329738.1"/>
    <property type="molecule type" value="Genomic_DNA"/>
</dbReference>
<dbReference type="FunFam" id="3.40.50.300:FF:000379">
    <property type="entry name" value="RNA helicase"/>
    <property type="match status" value="1"/>
</dbReference>
<evidence type="ECO:0000256" key="10">
    <source>
        <dbReference type="ARBA" id="ARBA00024310"/>
    </source>
</evidence>
<dbReference type="PROSITE" id="PS51192">
    <property type="entry name" value="HELICASE_ATP_BIND_1"/>
    <property type="match status" value="1"/>
</dbReference>
<feature type="region of interest" description="Disordered" evidence="17">
    <location>
        <begin position="610"/>
        <end position="644"/>
    </location>
</feature>
<feature type="domain" description="Helicase ATP-binding" evidence="18">
    <location>
        <begin position="192"/>
        <end position="368"/>
    </location>
</feature>
<gene>
    <name evidence="21" type="primary">HAS1</name>
    <name evidence="21" type="ORF">TWF696_003603</name>
</gene>
<evidence type="ECO:0000259" key="19">
    <source>
        <dbReference type="PROSITE" id="PS51194"/>
    </source>
</evidence>
<dbReference type="SMART" id="SM00487">
    <property type="entry name" value="DEXDc"/>
    <property type="match status" value="1"/>
</dbReference>
<keyword evidence="22" id="KW-1185">Reference proteome</keyword>
<evidence type="ECO:0000259" key="20">
    <source>
        <dbReference type="PROSITE" id="PS51195"/>
    </source>
</evidence>
<evidence type="ECO:0000256" key="16">
    <source>
        <dbReference type="RuleBase" id="RU365068"/>
    </source>
</evidence>
<comment type="function">
    <text evidence="10">ATP-dependent RNA helicase involved in 40S ribosomal subunit biogenesis. Required for the processing and cleavage of 35S pre-rRNA at sites A0, A1, and A2, leading to mature 18S rRNA.</text>
</comment>
<evidence type="ECO:0000313" key="21">
    <source>
        <dbReference type="EMBL" id="KAK6329738.1"/>
    </source>
</evidence>
<evidence type="ECO:0000256" key="6">
    <source>
        <dbReference type="ARBA" id="ARBA00022806"/>
    </source>
</evidence>
<evidence type="ECO:0000256" key="8">
    <source>
        <dbReference type="ARBA" id="ARBA00022884"/>
    </source>
</evidence>
<dbReference type="PROSITE" id="PS00039">
    <property type="entry name" value="DEAD_ATP_HELICASE"/>
    <property type="match status" value="1"/>
</dbReference>
<feature type="short sequence motif" description="Q motif" evidence="14">
    <location>
        <begin position="161"/>
        <end position="189"/>
    </location>
</feature>
<dbReference type="PROSITE" id="PS51195">
    <property type="entry name" value="Q_MOTIF"/>
    <property type="match status" value="1"/>
</dbReference>
<dbReference type="Pfam" id="PF00270">
    <property type="entry name" value="DEAD"/>
    <property type="match status" value="1"/>
</dbReference>
<feature type="compositionally biased region" description="Basic residues" evidence="17">
    <location>
        <begin position="631"/>
        <end position="644"/>
    </location>
</feature>
<keyword evidence="2" id="KW-0690">Ribosome biogenesis</keyword>